<protein>
    <recommendedName>
        <fullName evidence="7">Cell wall polymerase</fullName>
    </recommendedName>
    <alternativeName>
        <fullName evidence="6">Peptidoglycan polymerase</fullName>
    </alternativeName>
</protein>
<proteinExistence type="predicted"/>
<feature type="transmembrane region" description="Helical" evidence="8">
    <location>
        <begin position="314"/>
        <end position="333"/>
    </location>
</feature>
<feature type="transmembrane region" description="Helical" evidence="8">
    <location>
        <begin position="177"/>
        <end position="195"/>
    </location>
</feature>
<sequence>MYTTSRYKKGIDWPIVIMVMIIMAFGVANIYSVDPDYGVKQVVRIGLGFGMIAVFAIITSISRNFFDLYAFVFYIVGVAALVGVLFFGREINGAKAWYSIGGVGIQPVELMKIATGLMIAHVLNIPGNDLNRPPVLLTCLGLIAIPAVLILLQPDVGSLFVFGAFLMAMYREGMNPIIIVIPIVLAVVFLLSVLWDAPLFILGFGMIVWLVITLVLFLFGQRNFSIQNMYSTMGLYIGLGIFFFAIMVLAKPSGFSFTINEVFSLKDEIFISITSAAMALISFLTAGGIYLSNLENYSSFRNFSKLKASNSRELLSSASVVVILMSIVLAVSYNANSLLEKLPKHQRERIMVLFEGEAKYRDTSGYNLLYSKTAIGSGRFWGTGWDKGTVTDGRFVPEQWTDYIFCTVGEEWGFVGSTLLVILYAALIMRLFYIAEQQRKVFARYFTYTAASILFLHFLINIGMVIGVFPTVGIPLPFLSYGGSSLWGFMFMIFIVLKLNYEKEQSFI</sequence>
<feature type="transmembrane region" description="Helical" evidence="8">
    <location>
        <begin position="445"/>
        <end position="472"/>
    </location>
</feature>
<reference evidence="9" key="1">
    <citation type="submission" date="2022-07" db="EMBL/GenBank/DDBJ databases">
        <title>Description and genome-wide analysis of Profundicola chukchiensis gen. nov., sp. nov., marine bacteria isolated from bottom sediments of the Chukchi Sea.</title>
        <authorList>
            <person name="Romanenko L."/>
            <person name="Otstavnykh N."/>
            <person name="Kurilenko V."/>
            <person name="Eremeev V."/>
            <person name="Velansky P."/>
            <person name="Mikhailov V."/>
            <person name="Isaeva M."/>
        </authorList>
    </citation>
    <scope>NUCLEOTIDE SEQUENCE</scope>
    <source>
        <strain evidence="9">KMM 9713</strain>
    </source>
</reference>
<feature type="transmembrane region" description="Helical" evidence="8">
    <location>
        <begin position="201"/>
        <end position="220"/>
    </location>
</feature>
<keyword evidence="10" id="KW-1185">Reference proteome</keyword>
<evidence type="ECO:0000256" key="5">
    <source>
        <dbReference type="ARBA" id="ARBA00023136"/>
    </source>
</evidence>
<dbReference type="GO" id="GO:0005886">
    <property type="term" value="C:plasma membrane"/>
    <property type="evidence" value="ECO:0007669"/>
    <property type="project" value="TreeGrafter"/>
</dbReference>
<dbReference type="Pfam" id="PF01098">
    <property type="entry name" value="FTSW_RODA_SPOVE"/>
    <property type="match status" value="2"/>
</dbReference>
<keyword evidence="4 8" id="KW-1133">Transmembrane helix</keyword>
<dbReference type="RefSeq" id="WP_304416339.1">
    <property type="nucleotide sequence ID" value="NZ_JANAIE010000002.1"/>
</dbReference>
<evidence type="ECO:0000256" key="1">
    <source>
        <dbReference type="ARBA" id="ARBA00004141"/>
    </source>
</evidence>
<evidence type="ECO:0000256" key="6">
    <source>
        <dbReference type="ARBA" id="ARBA00032370"/>
    </source>
</evidence>
<gene>
    <name evidence="9" type="primary">rodA</name>
    <name evidence="9" type="ORF">NMK71_00425</name>
</gene>
<dbReference type="InterPro" id="IPR018365">
    <property type="entry name" value="Cell_cycle_FtsW-rel_CS"/>
</dbReference>
<dbReference type="InterPro" id="IPR001182">
    <property type="entry name" value="FtsW/RodA"/>
</dbReference>
<dbReference type="PROSITE" id="PS00428">
    <property type="entry name" value="FTSW_RODA_SPOVE"/>
    <property type="match status" value="1"/>
</dbReference>
<evidence type="ECO:0000256" key="7">
    <source>
        <dbReference type="ARBA" id="ARBA00033270"/>
    </source>
</evidence>
<keyword evidence="5 8" id="KW-0472">Membrane</keyword>
<evidence type="ECO:0000313" key="10">
    <source>
        <dbReference type="Proteomes" id="UP001152599"/>
    </source>
</evidence>
<evidence type="ECO:0000256" key="4">
    <source>
        <dbReference type="ARBA" id="ARBA00022989"/>
    </source>
</evidence>
<feature type="transmembrane region" description="Helical" evidence="8">
    <location>
        <begin position="412"/>
        <end position="433"/>
    </location>
</feature>
<comment type="subcellular location">
    <subcellularLocation>
        <location evidence="1">Membrane</location>
        <topology evidence="1">Multi-pass membrane protein</topology>
    </subcellularLocation>
</comment>
<evidence type="ECO:0000256" key="8">
    <source>
        <dbReference type="SAM" id="Phobius"/>
    </source>
</evidence>
<dbReference type="PANTHER" id="PTHR30474:SF1">
    <property type="entry name" value="PEPTIDOGLYCAN GLYCOSYLTRANSFERASE MRDB"/>
    <property type="match status" value="1"/>
</dbReference>
<comment type="caution">
    <text evidence="9">The sequence shown here is derived from an EMBL/GenBank/DDBJ whole genome shotgun (WGS) entry which is preliminary data.</text>
</comment>
<feature type="transmembrane region" description="Helical" evidence="8">
    <location>
        <begin position="232"/>
        <end position="250"/>
    </location>
</feature>
<dbReference type="GO" id="GO:0032153">
    <property type="term" value="C:cell division site"/>
    <property type="evidence" value="ECO:0007669"/>
    <property type="project" value="TreeGrafter"/>
</dbReference>
<feature type="transmembrane region" description="Helical" evidence="8">
    <location>
        <begin position="13"/>
        <end position="31"/>
    </location>
</feature>
<accession>A0A9X4MVK6</accession>
<evidence type="ECO:0000256" key="3">
    <source>
        <dbReference type="ARBA" id="ARBA00022960"/>
    </source>
</evidence>
<feature type="transmembrane region" description="Helical" evidence="8">
    <location>
        <begin position="68"/>
        <end position="88"/>
    </location>
</feature>
<dbReference type="GO" id="GO:0008360">
    <property type="term" value="P:regulation of cell shape"/>
    <property type="evidence" value="ECO:0007669"/>
    <property type="project" value="UniProtKB-KW"/>
</dbReference>
<evidence type="ECO:0000313" key="9">
    <source>
        <dbReference type="EMBL" id="MDG4944868.1"/>
    </source>
</evidence>
<organism evidence="9 10">
    <name type="scientific">Profundicola chukchiensis</name>
    <dbReference type="NCBI Taxonomy" id="2961959"/>
    <lineage>
        <taxon>Bacteria</taxon>
        <taxon>Pseudomonadati</taxon>
        <taxon>Bacteroidota</taxon>
        <taxon>Flavobacteriia</taxon>
        <taxon>Flavobacteriales</taxon>
        <taxon>Weeksellaceae</taxon>
        <taxon>Profundicola</taxon>
    </lineage>
</organism>
<dbReference type="AlphaFoldDB" id="A0A9X4MVK6"/>
<evidence type="ECO:0000256" key="2">
    <source>
        <dbReference type="ARBA" id="ARBA00022692"/>
    </source>
</evidence>
<dbReference type="PANTHER" id="PTHR30474">
    <property type="entry name" value="CELL CYCLE PROTEIN"/>
    <property type="match status" value="1"/>
</dbReference>
<dbReference type="EMBL" id="JANCMU010000001">
    <property type="protein sequence ID" value="MDG4944868.1"/>
    <property type="molecule type" value="Genomic_DNA"/>
</dbReference>
<keyword evidence="3" id="KW-0133">Cell shape</keyword>
<dbReference type="GO" id="GO:0051301">
    <property type="term" value="P:cell division"/>
    <property type="evidence" value="ECO:0007669"/>
    <property type="project" value="InterPro"/>
</dbReference>
<name>A0A9X4MVK6_9FLAO</name>
<feature type="transmembrane region" description="Helical" evidence="8">
    <location>
        <begin position="43"/>
        <end position="62"/>
    </location>
</feature>
<dbReference type="Proteomes" id="UP001152599">
    <property type="component" value="Unassembled WGS sequence"/>
</dbReference>
<dbReference type="NCBIfam" id="NF037961">
    <property type="entry name" value="RodA_shape"/>
    <property type="match status" value="1"/>
</dbReference>
<dbReference type="GO" id="GO:0015648">
    <property type="term" value="F:lipid-linked peptidoglycan transporter activity"/>
    <property type="evidence" value="ECO:0007669"/>
    <property type="project" value="TreeGrafter"/>
</dbReference>
<keyword evidence="2 8" id="KW-0812">Transmembrane</keyword>
<feature type="transmembrane region" description="Helical" evidence="8">
    <location>
        <begin position="135"/>
        <end position="165"/>
    </location>
</feature>
<feature type="transmembrane region" description="Helical" evidence="8">
    <location>
        <begin position="270"/>
        <end position="293"/>
    </location>
</feature>
<feature type="transmembrane region" description="Helical" evidence="8">
    <location>
        <begin position="478"/>
        <end position="497"/>
    </location>
</feature>